<feature type="domain" description="OmpA-like" evidence="5">
    <location>
        <begin position="89"/>
        <end position="204"/>
    </location>
</feature>
<dbReference type="PANTHER" id="PTHR30329">
    <property type="entry name" value="STATOR ELEMENT OF FLAGELLAR MOTOR COMPLEX"/>
    <property type="match status" value="1"/>
</dbReference>
<dbReference type="InterPro" id="IPR006664">
    <property type="entry name" value="OMP_bac"/>
</dbReference>
<keyword evidence="3" id="KW-0998">Cell outer membrane</keyword>
<dbReference type="Pfam" id="PF00691">
    <property type="entry name" value="OmpA"/>
    <property type="match status" value="1"/>
</dbReference>
<accession>A0A419R6D4</accession>
<evidence type="ECO:0000256" key="2">
    <source>
        <dbReference type="ARBA" id="ARBA00023136"/>
    </source>
</evidence>
<dbReference type="InterPro" id="IPR050330">
    <property type="entry name" value="Bact_OuterMem_StrucFunc"/>
</dbReference>
<keyword evidence="2 4" id="KW-0472">Membrane</keyword>
<evidence type="ECO:0000256" key="3">
    <source>
        <dbReference type="ARBA" id="ARBA00023237"/>
    </source>
</evidence>
<dbReference type="GO" id="GO:0009279">
    <property type="term" value="C:cell outer membrane"/>
    <property type="evidence" value="ECO:0007669"/>
    <property type="project" value="UniProtKB-SubCell"/>
</dbReference>
<dbReference type="Gene3D" id="3.30.1330.60">
    <property type="entry name" value="OmpA-like domain"/>
    <property type="match status" value="1"/>
</dbReference>
<dbReference type="InterPro" id="IPR036737">
    <property type="entry name" value="OmpA-like_sf"/>
</dbReference>
<comment type="subcellular location">
    <subcellularLocation>
        <location evidence="1">Cell outer membrane</location>
    </subcellularLocation>
</comment>
<dbReference type="PANTHER" id="PTHR30329:SF21">
    <property type="entry name" value="LIPOPROTEIN YIAD-RELATED"/>
    <property type="match status" value="1"/>
</dbReference>
<evidence type="ECO:0000259" key="5">
    <source>
        <dbReference type="PROSITE" id="PS51123"/>
    </source>
</evidence>
<comment type="caution">
    <text evidence="6">The sequence shown here is derived from an EMBL/GenBank/DDBJ whole genome shotgun (WGS) entry which is preliminary data.</text>
</comment>
<evidence type="ECO:0000256" key="4">
    <source>
        <dbReference type="PROSITE-ProRule" id="PRU00473"/>
    </source>
</evidence>
<sequence length="217" mass="22316">MANRLEAKARVAIAAAGGKGVAASFHTSAGSPTRHPVLSGGKGLNEKVRARVARAVAAIPGAGGVRWSDGTIMAQRGTDTPRPPMHCQDDVDALLRSRTIRFEESSANLDPASRELIGEVARALRPCLGAIIAITGHTDSSGPEPGNIELSQARAKAVEAALVARGIPADGLRASGVGSAQPVSGLDPRDPANRRIEFSVIAIQPVVPTPVDTPGPR</sequence>
<dbReference type="EMBL" id="RAHJ01000003">
    <property type="protein sequence ID" value="RJX71328.1"/>
    <property type="molecule type" value="Genomic_DNA"/>
</dbReference>
<evidence type="ECO:0000313" key="6">
    <source>
        <dbReference type="EMBL" id="RJX71328.1"/>
    </source>
</evidence>
<protein>
    <submittedName>
        <fullName evidence="6">OmpA family protein</fullName>
    </submittedName>
</protein>
<proteinExistence type="predicted"/>
<evidence type="ECO:0000313" key="7">
    <source>
        <dbReference type="Proteomes" id="UP000284322"/>
    </source>
</evidence>
<dbReference type="InterPro" id="IPR006665">
    <property type="entry name" value="OmpA-like"/>
</dbReference>
<gene>
    <name evidence="6" type="ORF">D6858_00640</name>
</gene>
<dbReference type="OrthoDB" id="9814546at2"/>
<organism evidence="6 7">
    <name type="scientific">Tsuneonella suprasediminis</name>
    <dbReference type="NCBI Taxonomy" id="2306996"/>
    <lineage>
        <taxon>Bacteria</taxon>
        <taxon>Pseudomonadati</taxon>
        <taxon>Pseudomonadota</taxon>
        <taxon>Alphaproteobacteria</taxon>
        <taxon>Sphingomonadales</taxon>
        <taxon>Erythrobacteraceae</taxon>
        <taxon>Tsuneonella</taxon>
    </lineage>
</organism>
<dbReference type="Proteomes" id="UP000284322">
    <property type="component" value="Unassembled WGS sequence"/>
</dbReference>
<reference evidence="6 7" key="1">
    <citation type="submission" date="2018-09" db="EMBL/GenBank/DDBJ databases">
        <title>Altererythrobacter sp.Ery1 and Ery12, the genome sequencing of novel strains in genus Alterythrobacter.</title>
        <authorList>
            <person name="Cheng H."/>
            <person name="Wu Y.-H."/>
            <person name="Fang C."/>
            <person name="Xu X.-W."/>
        </authorList>
    </citation>
    <scope>NUCLEOTIDE SEQUENCE [LARGE SCALE GENOMIC DNA]</scope>
    <source>
        <strain evidence="6 7">Ery12</strain>
    </source>
</reference>
<evidence type="ECO:0000256" key="1">
    <source>
        <dbReference type="ARBA" id="ARBA00004442"/>
    </source>
</evidence>
<dbReference type="PROSITE" id="PS51123">
    <property type="entry name" value="OMPA_2"/>
    <property type="match status" value="1"/>
</dbReference>
<dbReference type="PRINTS" id="PR01021">
    <property type="entry name" value="OMPADOMAIN"/>
</dbReference>
<dbReference type="SUPFAM" id="SSF103088">
    <property type="entry name" value="OmpA-like"/>
    <property type="match status" value="1"/>
</dbReference>
<dbReference type="AlphaFoldDB" id="A0A419R6D4"/>
<keyword evidence="7" id="KW-1185">Reference proteome</keyword>
<name>A0A419R6D4_9SPHN</name>
<dbReference type="CDD" id="cd07185">
    <property type="entry name" value="OmpA_C-like"/>
    <property type="match status" value="1"/>
</dbReference>